<gene>
    <name evidence="10" type="ORF">DFR50_109118</name>
</gene>
<feature type="transmembrane region" description="Helical" evidence="8">
    <location>
        <begin position="219"/>
        <end position="237"/>
    </location>
</feature>
<keyword evidence="11" id="KW-1185">Reference proteome</keyword>
<reference evidence="10 11" key="1">
    <citation type="submission" date="2018-06" db="EMBL/GenBank/DDBJ databases">
        <title>Genomic Encyclopedia of Type Strains, Phase IV (KMG-IV): sequencing the most valuable type-strain genomes for metagenomic binning, comparative biology and taxonomic classification.</title>
        <authorList>
            <person name="Goeker M."/>
        </authorList>
    </citation>
    <scope>NUCLEOTIDE SEQUENCE [LARGE SCALE GENOMIC DNA]</scope>
    <source>
        <strain evidence="10 11">DSM 24875</strain>
    </source>
</reference>
<protein>
    <submittedName>
        <fullName evidence="10">Putative MFS family arabinose efflux permease</fullName>
    </submittedName>
</protein>
<dbReference type="PANTHER" id="PTHR23513">
    <property type="entry name" value="INTEGRAL MEMBRANE EFFLUX PROTEIN-RELATED"/>
    <property type="match status" value="1"/>
</dbReference>
<dbReference type="Gene3D" id="1.20.1250.20">
    <property type="entry name" value="MFS general substrate transporter like domains"/>
    <property type="match status" value="1"/>
</dbReference>
<feature type="transmembrane region" description="Helical" evidence="8">
    <location>
        <begin position="167"/>
        <end position="184"/>
    </location>
</feature>
<feature type="transmembrane region" description="Helical" evidence="8">
    <location>
        <begin position="340"/>
        <end position="359"/>
    </location>
</feature>
<keyword evidence="6 8" id="KW-0472">Membrane</keyword>
<name>A0A366FKW5_9HYPH</name>
<dbReference type="CDD" id="cd06173">
    <property type="entry name" value="MFS_MefA_like"/>
    <property type="match status" value="1"/>
</dbReference>
<accession>A0A366FKW5</accession>
<feature type="transmembrane region" description="Helical" evidence="8">
    <location>
        <begin position="100"/>
        <end position="122"/>
    </location>
</feature>
<evidence type="ECO:0000256" key="2">
    <source>
        <dbReference type="ARBA" id="ARBA00022448"/>
    </source>
</evidence>
<evidence type="ECO:0000313" key="11">
    <source>
        <dbReference type="Proteomes" id="UP000253529"/>
    </source>
</evidence>
<feature type="transmembrane region" description="Helical" evidence="8">
    <location>
        <begin position="371"/>
        <end position="389"/>
    </location>
</feature>
<comment type="subcellular location">
    <subcellularLocation>
        <location evidence="1">Cell membrane</location>
        <topology evidence="1">Multi-pass membrane protein</topology>
    </subcellularLocation>
</comment>
<evidence type="ECO:0000256" key="8">
    <source>
        <dbReference type="SAM" id="Phobius"/>
    </source>
</evidence>
<evidence type="ECO:0000259" key="9">
    <source>
        <dbReference type="PROSITE" id="PS50850"/>
    </source>
</evidence>
<dbReference type="EMBL" id="QNRK01000009">
    <property type="protein sequence ID" value="RBP14365.1"/>
    <property type="molecule type" value="Genomic_DNA"/>
</dbReference>
<evidence type="ECO:0000256" key="4">
    <source>
        <dbReference type="ARBA" id="ARBA00022692"/>
    </source>
</evidence>
<dbReference type="AlphaFoldDB" id="A0A366FKW5"/>
<feature type="transmembrane region" description="Helical" evidence="8">
    <location>
        <begin position="6"/>
        <end position="28"/>
    </location>
</feature>
<evidence type="ECO:0000256" key="5">
    <source>
        <dbReference type="ARBA" id="ARBA00022989"/>
    </source>
</evidence>
<dbReference type="InterPro" id="IPR010290">
    <property type="entry name" value="TM_effector"/>
</dbReference>
<dbReference type="GO" id="GO:0005886">
    <property type="term" value="C:plasma membrane"/>
    <property type="evidence" value="ECO:0007669"/>
    <property type="project" value="UniProtKB-SubCell"/>
</dbReference>
<feature type="transmembrane region" description="Helical" evidence="8">
    <location>
        <begin position="249"/>
        <end position="269"/>
    </location>
</feature>
<keyword evidence="2" id="KW-0813">Transport</keyword>
<evidence type="ECO:0000256" key="6">
    <source>
        <dbReference type="ARBA" id="ARBA00023136"/>
    </source>
</evidence>
<dbReference type="InterPro" id="IPR020846">
    <property type="entry name" value="MFS_dom"/>
</dbReference>
<organism evidence="10 11">
    <name type="scientific">Roseiarcus fermentans</name>
    <dbReference type="NCBI Taxonomy" id="1473586"/>
    <lineage>
        <taxon>Bacteria</taxon>
        <taxon>Pseudomonadati</taxon>
        <taxon>Pseudomonadota</taxon>
        <taxon>Alphaproteobacteria</taxon>
        <taxon>Hyphomicrobiales</taxon>
        <taxon>Roseiarcaceae</taxon>
        <taxon>Roseiarcus</taxon>
    </lineage>
</organism>
<feature type="transmembrane region" description="Helical" evidence="8">
    <location>
        <begin position="305"/>
        <end position="328"/>
    </location>
</feature>
<dbReference type="InterPro" id="IPR036259">
    <property type="entry name" value="MFS_trans_sf"/>
</dbReference>
<keyword evidence="3" id="KW-1003">Cell membrane</keyword>
<comment type="caution">
    <text evidence="10">The sequence shown here is derived from an EMBL/GenBank/DDBJ whole genome shotgun (WGS) entry which is preliminary data.</text>
</comment>
<dbReference type="GO" id="GO:0022857">
    <property type="term" value="F:transmembrane transporter activity"/>
    <property type="evidence" value="ECO:0007669"/>
    <property type="project" value="InterPro"/>
</dbReference>
<proteinExistence type="predicted"/>
<feature type="domain" description="Major facilitator superfamily (MFS) profile" evidence="9">
    <location>
        <begin position="6"/>
        <end position="394"/>
    </location>
</feature>
<feature type="region of interest" description="Disordered" evidence="7">
    <location>
        <begin position="521"/>
        <end position="540"/>
    </location>
</feature>
<dbReference type="PANTHER" id="PTHR23513:SF11">
    <property type="entry name" value="STAPHYLOFERRIN A TRANSPORTER"/>
    <property type="match status" value="1"/>
</dbReference>
<keyword evidence="5 8" id="KW-1133">Transmembrane helix</keyword>
<evidence type="ECO:0000256" key="7">
    <source>
        <dbReference type="SAM" id="MobiDB-lite"/>
    </source>
</evidence>
<dbReference type="SUPFAM" id="SSF103473">
    <property type="entry name" value="MFS general substrate transporter"/>
    <property type="match status" value="1"/>
</dbReference>
<dbReference type="Proteomes" id="UP000253529">
    <property type="component" value="Unassembled WGS sequence"/>
</dbReference>
<feature type="transmembrane region" description="Helical" evidence="8">
    <location>
        <begin position="40"/>
        <end position="60"/>
    </location>
</feature>
<feature type="transmembrane region" description="Helical" evidence="8">
    <location>
        <begin position="281"/>
        <end position="299"/>
    </location>
</feature>
<evidence type="ECO:0000256" key="3">
    <source>
        <dbReference type="ARBA" id="ARBA00022475"/>
    </source>
</evidence>
<dbReference type="PROSITE" id="PS50850">
    <property type="entry name" value="MFS"/>
    <property type="match status" value="1"/>
</dbReference>
<sequence>MFGHPAFVVILIASSVSSVGIAMFDTAMSWLMTSLNPDPLMVSAVQVATMAPMFLLTIPAGALADVVDPRRLLLAAQVGVVAVGVAFAAVVMLHWESAPGLLGTTFLLGAAGALAAPAWQIITPMLVPRPELDAAIAVSNAGYNVSRALGPALGGVAITAVGFRLPFWVYVATNVLVLAALLWWRPPRKAPETLPAERFVAAVAAGLRYARNNRDLDATLIRAIAFFPFASAYWALMPLIARDRLHDGAALYGLLMGMIGLGSVVGSIGLQSLKARLGPDLSAGAATIGTVLALVLFAFARKPEIAMAASFVAGACWIVAMTTLFVSAQVALPDWVRGRGLAIFLTVYFGAMTAGSAVWGEVASLEGLPFALAAAAVGATLGLVATLPWKLETGAAFDLAPSMHWRAPAFVQKLENDAGPILALIEYRIDPADSTAFLALMQEIGHERMRDGAYAWNLFHDPDDRGRAIETWLVHSLLEFKYRAERETRADELIERRAQGYLTAPAQASYYIAAERPHHGRRKALADGSPGEVTTRPISR</sequence>
<evidence type="ECO:0000313" key="10">
    <source>
        <dbReference type="EMBL" id="RBP14365.1"/>
    </source>
</evidence>
<keyword evidence="4 8" id="KW-0812">Transmembrane</keyword>
<dbReference type="Pfam" id="PF05977">
    <property type="entry name" value="MFS_3"/>
    <property type="match status" value="1"/>
</dbReference>
<evidence type="ECO:0000256" key="1">
    <source>
        <dbReference type="ARBA" id="ARBA00004651"/>
    </source>
</evidence>
<feature type="transmembrane region" description="Helical" evidence="8">
    <location>
        <begin position="72"/>
        <end position="93"/>
    </location>
</feature>